<name>A0AAQ3VTF7_9ENTE</name>
<evidence type="ECO:0000313" key="3">
    <source>
        <dbReference type="Proteomes" id="UP000195141"/>
    </source>
</evidence>
<proteinExistence type="predicted"/>
<dbReference type="RefSeq" id="WP_339101990.1">
    <property type="nucleotide sequence ID" value="NZ_CP147247.1"/>
</dbReference>
<dbReference type="AlphaFoldDB" id="A0AAQ3VTF7"/>
<dbReference type="EMBL" id="CP147247">
    <property type="protein sequence ID" value="WYJ89520.1"/>
    <property type="molecule type" value="Genomic_DNA"/>
</dbReference>
<sequence length="75" mass="9020">MDEENRVTESQLAYHMNRYKKISLQLVIGFSVMLAFFMGLWSTIPFIIFLLVGRAWFLKQYERNIRDTNEIIKDE</sequence>
<keyword evidence="3" id="KW-1185">Reference proteome</keyword>
<gene>
    <name evidence="2" type="ORF">A5888_001242</name>
</gene>
<dbReference type="Proteomes" id="UP000195141">
    <property type="component" value="Chromosome"/>
</dbReference>
<accession>A0AAQ3VTF7</accession>
<keyword evidence="1" id="KW-0472">Membrane</keyword>
<evidence type="ECO:0000313" key="2">
    <source>
        <dbReference type="EMBL" id="WYJ89520.1"/>
    </source>
</evidence>
<evidence type="ECO:0000256" key="1">
    <source>
        <dbReference type="SAM" id="Phobius"/>
    </source>
</evidence>
<organism evidence="2 3">
    <name type="scientific">Candidatus Enterococcus clewellii</name>
    <dbReference type="NCBI Taxonomy" id="1834193"/>
    <lineage>
        <taxon>Bacteria</taxon>
        <taxon>Bacillati</taxon>
        <taxon>Bacillota</taxon>
        <taxon>Bacilli</taxon>
        <taxon>Lactobacillales</taxon>
        <taxon>Enterococcaceae</taxon>
        <taxon>Enterococcus</taxon>
    </lineage>
</organism>
<reference evidence="2" key="2">
    <citation type="submission" date="2024-03" db="EMBL/GenBank/DDBJ databases">
        <title>The Genome Sequence of Enterococcus sp. DIV0242b.</title>
        <authorList>
            <consortium name="The Broad Institute Genomics Platform"/>
            <consortium name="The Broad Institute Microbial Omics Core"/>
            <consortium name="The Broad Institute Genomic Center for Infectious Diseases"/>
            <person name="Earl A."/>
            <person name="Manson A."/>
            <person name="Gilmore M."/>
            <person name="Schwartman J."/>
            <person name="Shea T."/>
            <person name="Abouelleil A."/>
            <person name="Cao P."/>
            <person name="Chapman S."/>
            <person name="Cusick C."/>
            <person name="Young S."/>
            <person name="Neafsey D."/>
            <person name="Nusbaum C."/>
            <person name="Birren B."/>
        </authorList>
    </citation>
    <scope>NUCLEOTIDE SEQUENCE</scope>
    <source>
        <strain evidence="2">9E7_DIV0242</strain>
    </source>
</reference>
<keyword evidence="1" id="KW-1133">Transmembrane helix</keyword>
<keyword evidence="1" id="KW-0812">Transmembrane</keyword>
<feature type="transmembrane region" description="Helical" evidence="1">
    <location>
        <begin position="26"/>
        <end position="53"/>
    </location>
</feature>
<protein>
    <submittedName>
        <fullName evidence="2">Uncharacterized protein</fullName>
    </submittedName>
</protein>
<reference evidence="2" key="1">
    <citation type="submission" date="2017-05" db="EMBL/GenBank/DDBJ databases">
        <authorList>
            <consortium name="The Broad Institute Genomics Platform"/>
            <consortium name="The Broad Institute Genomic Center for Infectious Diseases"/>
            <person name="Earl A."/>
            <person name="Manson A."/>
            <person name="Schwartman J."/>
            <person name="Gilmore M."/>
            <person name="Abouelleil A."/>
            <person name="Cao P."/>
            <person name="Chapman S."/>
            <person name="Cusick C."/>
            <person name="Shea T."/>
            <person name="Young S."/>
            <person name="Neafsey D."/>
            <person name="Nusbaum C."/>
            <person name="Birren B."/>
        </authorList>
    </citation>
    <scope>NUCLEOTIDE SEQUENCE</scope>
    <source>
        <strain evidence="2">9E7_DIV0242</strain>
    </source>
</reference>